<dbReference type="EMBL" id="NEXV01000532">
    <property type="protein sequence ID" value="PIG81993.1"/>
    <property type="molecule type" value="Genomic_DNA"/>
</dbReference>
<gene>
    <name evidence="1" type="ORF">AARAC_002212</name>
</gene>
<sequence length="171" mass="19323">MALGLEIPNISFLIAIVRPLSRTPPILSLTRDERTNNLLESLERQIQQHGPVIGLRRDGRVEYIVSDELTPQVLTDDATFSFELETAKILKIEFLPSMFGHSIFQDIDSVINTLLTKDFDRMTHRVSPIFERNAAEFLMYHPEGPVNLLPHLQRTVAEAVMSSSKGDIVTP</sequence>
<proteinExistence type="predicted"/>
<name>A0A2G7FN56_9EURO</name>
<dbReference type="AlphaFoldDB" id="A0A2G7FN56"/>
<keyword evidence="2" id="KW-1185">Reference proteome</keyword>
<evidence type="ECO:0000313" key="1">
    <source>
        <dbReference type="EMBL" id="PIG81993.1"/>
    </source>
</evidence>
<reference evidence="1 2" key="1">
    <citation type="submission" date="2017-05" db="EMBL/GenBank/DDBJ databases">
        <title>Genome sequence for an aflatoxigenic pathogen of Argentinian peanut, Aspergillus arachidicola.</title>
        <authorList>
            <person name="Moore G."/>
            <person name="Beltz S.B."/>
            <person name="Mack B.M."/>
        </authorList>
    </citation>
    <scope>NUCLEOTIDE SEQUENCE [LARGE SCALE GENOMIC DNA]</scope>
    <source>
        <strain evidence="1 2">CBS 117610</strain>
    </source>
</reference>
<organism evidence="1 2">
    <name type="scientific">Aspergillus arachidicola</name>
    <dbReference type="NCBI Taxonomy" id="656916"/>
    <lineage>
        <taxon>Eukaryota</taxon>
        <taxon>Fungi</taxon>
        <taxon>Dikarya</taxon>
        <taxon>Ascomycota</taxon>
        <taxon>Pezizomycotina</taxon>
        <taxon>Eurotiomycetes</taxon>
        <taxon>Eurotiomycetidae</taxon>
        <taxon>Eurotiales</taxon>
        <taxon>Aspergillaceae</taxon>
        <taxon>Aspergillus</taxon>
        <taxon>Aspergillus subgen. Circumdati</taxon>
    </lineage>
</organism>
<accession>A0A2G7FN56</accession>
<comment type="caution">
    <text evidence="1">The sequence shown here is derived from an EMBL/GenBank/DDBJ whole genome shotgun (WGS) entry which is preliminary data.</text>
</comment>
<protein>
    <submittedName>
        <fullName evidence="1">Uncharacterized protein</fullName>
    </submittedName>
</protein>
<evidence type="ECO:0000313" key="2">
    <source>
        <dbReference type="Proteomes" id="UP000231358"/>
    </source>
</evidence>
<dbReference type="STRING" id="656916.A0A2G7FN56"/>
<dbReference type="Proteomes" id="UP000231358">
    <property type="component" value="Unassembled WGS sequence"/>
</dbReference>